<evidence type="ECO:0000256" key="3">
    <source>
        <dbReference type="ARBA" id="ARBA00023125"/>
    </source>
</evidence>
<evidence type="ECO:0000259" key="6">
    <source>
        <dbReference type="PROSITE" id="PS50931"/>
    </source>
</evidence>
<keyword evidence="4" id="KW-0804">Transcription</keyword>
<accession>A0AA35UE31</accession>
<proteinExistence type="inferred from homology"/>
<feature type="region of interest" description="Disordered" evidence="5">
    <location>
        <begin position="310"/>
        <end position="337"/>
    </location>
</feature>
<dbReference type="InterPro" id="IPR050389">
    <property type="entry name" value="LysR-type_TF"/>
</dbReference>
<dbReference type="InterPro" id="IPR036390">
    <property type="entry name" value="WH_DNA-bd_sf"/>
</dbReference>
<evidence type="ECO:0000256" key="1">
    <source>
        <dbReference type="ARBA" id="ARBA00009437"/>
    </source>
</evidence>
<comment type="similarity">
    <text evidence="1">Belongs to the LysR transcriptional regulatory family.</text>
</comment>
<evidence type="ECO:0000256" key="5">
    <source>
        <dbReference type="SAM" id="MobiDB-lite"/>
    </source>
</evidence>
<feature type="compositionally biased region" description="Polar residues" evidence="5">
    <location>
        <begin position="328"/>
        <end position="337"/>
    </location>
</feature>
<dbReference type="Pfam" id="PF03466">
    <property type="entry name" value="LysR_substrate"/>
    <property type="match status" value="1"/>
</dbReference>
<evidence type="ECO:0000256" key="2">
    <source>
        <dbReference type="ARBA" id="ARBA00023015"/>
    </source>
</evidence>
<gene>
    <name evidence="7" type="ORF">LMG32879_000135</name>
</gene>
<dbReference type="AlphaFoldDB" id="A0AA35UE31"/>
<dbReference type="SUPFAM" id="SSF53850">
    <property type="entry name" value="Periplasmic binding protein-like II"/>
    <property type="match status" value="1"/>
</dbReference>
<dbReference type="PANTHER" id="PTHR30118">
    <property type="entry name" value="HTH-TYPE TRANSCRIPTIONAL REGULATOR LEUO-RELATED"/>
    <property type="match status" value="1"/>
</dbReference>
<keyword evidence="3" id="KW-0238">DNA-binding</keyword>
<name>A0AA35UE31_9PROT</name>
<evidence type="ECO:0000313" key="8">
    <source>
        <dbReference type="Proteomes" id="UP001176960"/>
    </source>
</evidence>
<dbReference type="GO" id="GO:0003700">
    <property type="term" value="F:DNA-binding transcription factor activity"/>
    <property type="evidence" value="ECO:0007669"/>
    <property type="project" value="InterPro"/>
</dbReference>
<dbReference type="InterPro" id="IPR000847">
    <property type="entry name" value="LysR_HTH_N"/>
</dbReference>
<dbReference type="Pfam" id="PF00126">
    <property type="entry name" value="HTH_1"/>
    <property type="match status" value="1"/>
</dbReference>
<feature type="domain" description="HTH lysR-type" evidence="6">
    <location>
        <begin position="4"/>
        <end position="61"/>
    </location>
</feature>
<dbReference type="PROSITE" id="PS50931">
    <property type="entry name" value="HTH_LYSR"/>
    <property type="match status" value="1"/>
</dbReference>
<dbReference type="CDD" id="cd08460">
    <property type="entry name" value="PBP2_DntR_like_1"/>
    <property type="match status" value="1"/>
</dbReference>
<dbReference type="RefSeq" id="WP_289842360.1">
    <property type="nucleotide sequence ID" value="NZ_CATKSH010000001.1"/>
</dbReference>
<dbReference type="Gene3D" id="3.40.190.10">
    <property type="entry name" value="Periplasmic binding protein-like II"/>
    <property type="match status" value="2"/>
</dbReference>
<reference evidence="7" key="1">
    <citation type="submission" date="2023-03" db="EMBL/GenBank/DDBJ databases">
        <authorList>
            <person name="Cleenwerck I."/>
        </authorList>
    </citation>
    <scope>NUCLEOTIDE SEQUENCE</scope>
    <source>
        <strain evidence="7">LMG 32879</strain>
    </source>
</reference>
<comment type="caution">
    <text evidence="7">The sequence shown here is derived from an EMBL/GenBank/DDBJ whole genome shotgun (WGS) entry which is preliminary data.</text>
</comment>
<sequence length="337" mass="38439">MRGYDLDLLRYLQVLIEEESVSAAARRMRVSEPAMSRHLGKLRSVFNDPILVPEGRRLRASSFAQGVLDRVQDVVRSADTLIKTRALMDLRNIAPKFTIRANDLIVAAIGLPLLRALRKDCPRCELVFTAEWDDLVYDALRHEAADLYIGATDMMKPEIRRQTLMRDRMIGLVRRDHPIFDEPITPESMTRYDYISVSRRGRAFGPIDDALRDHHGLKRRVVMVVPNYHAMVESMRHTDLVLPLPGIVLDHISVEALGLATFEFPLVLPAIEAFQAWHPRKDADPVHRWLRETLFQVFRHEFHEHRSVKDDVYGTTSNPSSSTTPTNFLGSATAGSK</sequence>
<organism evidence="7 8">
    <name type="scientific">Brytella acorum</name>
    <dbReference type="NCBI Taxonomy" id="2959299"/>
    <lineage>
        <taxon>Bacteria</taxon>
        <taxon>Pseudomonadati</taxon>
        <taxon>Pseudomonadota</taxon>
        <taxon>Alphaproteobacteria</taxon>
        <taxon>Acetobacterales</taxon>
        <taxon>Acetobacteraceae</taxon>
        <taxon>Brytella</taxon>
    </lineage>
</organism>
<dbReference type="InterPro" id="IPR036388">
    <property type="entry name" value="WH-like_DNA-bd_sf"/>
</dbReference>
<dbReference type="InterPro" id="IPR005119">
    <property type="entry name" value="LysR_subst-bd"/>
</dbReference>
<evidence type="ECO:0000313" key="7">
    <source>
        <dbReference type="EMBL" id="CAI9119322.1"/>
    </source>
</evidence>
<dbReference type="PANTHER" id="PTHR30118:SF15">
    <property type="entry name" value="TRANSCRIPTIONAL REGULATORY PROTEIN"/>
    <property type="match status" value="1"/>
</dbReference>
<keyword evidence="2" id="KW-0805">Transcription regulation</keyword>
<evidence type="ECO:0000256" key="4">
    <source>
        <dbReference type="ARBA" id="ARBA00023163"/>
    </source>
</evidence>
<dbReference type="Proteomes" id="UP001176960">
    <property type="component" value="Unassembled WGS sequence"/>
</dbReference>
<dbReference type="Gene3D" id="1.10.10.10">
    <property type="entry name" value="Winged helix-like DNA-binding domain superfamily/Winged helix DNA-binding domain"/>
    <property type="match status" value="1"/>
</dbReference>
<dbReference type="GO" id="GO:0003677">
    <property type="term" value="F:DNA binding"/>
    <property type="evidence" value="ECO:0007669"/>
    <property type="project" value="UniProtKB-KW"/>
</dbReference>
<feature type="compositionally biased region" description="Low complexity" evidence="5">
    <location>
        <begin position="315"/>
        <end position="327"/>
    </location>
</feature>
<dbReference type="EMBL" id="CATKSH010000001">
    <property type="protein sequence ID" value="CAI9119322.1"/>
    <property type="molecule type" value="Genomic_DNA"/>
</dbReference>
<protein>
    <submittedName>
        <fullName evidence="7">LysR family transcriptional regulator</fullName>
    </submittedName>
</protein>
<dbReference type="SUPFAM" id="SSF46785">
    <property type="entry name" value="Winged helix' DNA-binding domain"/>
    <property type="match status" value="1"/>
</dbReference>
<keyword evidence="8" id="KW-1185">Reference proteome</keyword>